<dbReference type="SMART" id="SM00564">
    <property type="entry name" value="PQQ"/>
    <property type="match status" value="5"/>
</dbReference>
<dbReference type="PANTHER" id="PTHR34512">
    <property type="entry name" value="CELL SURFACE PROTEIN"/>
    <property type="match status" value="1"/>
</dbReference>
<feature type="region of interest" description="Disordered" evidence="1">
    <location>
        <begin position="78"/>
        <end position="104"/>
    </location>
</feature>
<dbReference type="RefSeq" id="WP_126536614.1">
    <property type="nucleotide sequence ID" value="NZ_BSPM01000008.1"/>
</dbReference>
<dbReference type="PANTHER" id="PTHR34512:SF30">
    <property type="entry name" value="OUTER MEMBRANE PROTEIN ASSEMBLY FACTOR BAMB"/>
    <property type="match status" value="1"/>
</dbReference>
<evidence type="ECO:0000259" key="3">
    <source>
        <dbReference type="Pfam" id="PF13360"/>
    </source>
</evidence>
<dbReference type="EMBL" id="SNXY01000006">
    <property type="protein sequence ID" value="TDP86775.1"/>
    <property type="molecule type" value="Genomic_DNA"/>
</dbReference>
<feature type="compositionally biased region" description="Low complexity" evidence="1">
    <location>
        <begin position="89"/>
        <end position="104"/>
    </location>
</feature>
<reference evidence="4 5" key="1">
    <citation type="submission" date="2019-03" db="EMBL/GenBank/DDBJ databases">
        <title>Genomic Encyclopedia of Type Strains, Phase IV (KMG-IV): sequencing the most valuable type-strain genomes for metagenomic binning, comparative biology and taxonomic classification.</title>
        <authorList>
            <person name="Goeker M."/>
        </authorList>
    </citation>
    <scope>NUCLEOTIDE SEQUENCE [LARGE SCALE GENOMIC DNA]</scope>
    <source>
        <strain evidence="4 5">DSM 102969</strain>
    </source>
</reference>
<dbReference type="Pfam" id="PF13360">
    <property type="entry name" value="PQQ_2"/>
    <property type="match status" value="1"/>
</dbReference>
<feature type="signal peptide" evidence="2">
    <location>
        <begin position="1"/>
        <end position="20"/>
    </location>
</feature>
<gene>
    <name evidence="4" type="ORF">EDD54_0658</name>
</gene>
<comment type="caution">
    <text evidence="4">The sequence shown here is derived from an EMBL/GenBank/DDBJ whole genome shotgun (WGS) entry which is preliminary data.</text>
</comment>
<proteinExistence type="predicted"/>
<evidence type="ECO:0000256" key="1">
    <source>
        <dbReference type="SAM" id="MobiDB-lite"/>
    </source>
</evidence>
<keyword evidence="2" id="KW-0732">Signal</keyword>
<evidence type="ECO:0000313" key="4">
    <source>
        <dbReference type="EMBL" id="TDP86775.1"/>
    </source>
</evidence>
<evidence type="ECO:0000256" key="2">
    <source>
        <dbReference type="SAM" id="SignalP"/>
    </source>
</evidence>
<protein>
    <submittedName>
        <fullName evidence="4">Outer membrane protein assembly factor BamB</fullName>
    </submittedName>
</protein>
<dbReference type="Gene3D" id="2.130.10.10">
    <property type="entry name" value="YVTN repeat-like/Quinoprotein amine dehydrogenase"/>
    <property type="match status" value="1"/>
</dbReference>
<dbReference type="Proteomes" id="UP000294547">
    <property type="component" value="Unassembled WGS sequence"/>
</dbReference>
<dbReference type="InterPro" id="IPR015943">
    <property type="entry name" value="WD40/YVTN_repeat-like_dom_sf"/>
</dbReference>
<dbReference type="InterPro" id="IPR002372">
    <property type="entry name" value="PQQ_rpt_dom"/>
</dbReference>
<dbReference type="SUPFAM" id="SSF50998">
    <property type="entry name" value="Quinoprotein alcohol dehydrogenase-like"/>
    <property type="match status" value="1"/>
</dbReference>
<accession>A0A4R6RL00</accession>
<feature type="domain" description="Pyrrolo-quinoline quinone repeat" evidence="3">
    <location>
        <begin position="141"/>
        <end position="378"/>
    </location>
</feature>
<dbReference type="AlphaFoldDB" id="A0A4R6RL00"/>
<keyword evidence="5" id="KW-1185">Reference proteome</keyword>
<evidence type="ECO:0000313" key="5">
    <source>
        <dbReference type="Proteomes" id="UP000294547"/>
    </source>
</evidence>
<name>A0A4R6RL00_9HYPH</name>
<sequence length="454" mass="44509">MPRARRYALVFAAIAPLAVAGCGTDGPVDAISNLNPFKQEEQKVPGNRRSVLEGADPVAAVTGKPAVIGAPTALSGWPQPGGNAANDPGNVAAGSAGGSAWSTDAGRASASGTFGFSSSAGIRVSARPVAAGGVVYSYDPEGNVTATAASNGGRVFRVNVRPQGEGDAVNGGGVAVDGGRVYAATGFGEVVALDAGSGGVVWRAKLDAPARGAPTAAAGKVVAVTQAGTVFALDAATGAKAWTASSDGSGAGLLGTSSPAVAGNLVIAPTNSGAILALDLASGAEKWRGTVTGGSRIDAVTGLRDASASPVVHAGVVYATGVGGRLVALKADTGEVVWDQAIGSAHTPVVSGEAVFLVDLSDRLVAFDRTRGTVLWATQLPSASGKRRVTWAGPLLANGRLWAVSVDGKIASVDARDGSSGPVGAIGLEGAIAPIAVDGRIVVLGGDGRLTALN</sequence>
<dbReference type="PROSITE" id="PS51257">
    <property type="entry name" value="PROKAR_LIPOPROTEIN"/>
    <property type="match status" value="1"/>
</dbReference>
<feature type="chain" id="PRO_5020825110" evidence="2">
    <location>
        <begin position="21"/>
        <end position="454"/>
    </location>
</feature>
<dbReference type="InterPro" id="IPR011047">
    <property type="entry name" value="Quinoprotein_ADH-like_sf"/>
</dbReference>
<dbReference type="InterPro" id="IPR018391">
    <property type="entry name" value="PQQ_b-propeller_rpt"/>
</dbReference>
<dbReference type="OrthoDB" id="5290752at2"/>
<organism evidence="4 5">
    <name type="scientific">Oharaeibacter diazotrophicus</name>
    <dbReference type="NCBI Taxonomy" id="1920512"/>
    <lineage>
        <taxon>Bacteria</taxon>
        <taxon>Pseudomonadati</taxon>
        <taxon>Pseudomonadota</taxon>
        <taxon>Alphaproteobacteria</taxon>
        <taxon>Hyphomicrobiales</taxon>
        <taxon>Pleomorphomonadaceae</taxon>
        <taxon>Oharaeibacter</taxon>
    </lineage>
</organism>